<name>A0ABN0Z2R9_9ACTN</name>
<feature type="chain" id="PRO_5045822410" evidence="1">
    <location>
        <begin position="25"/>
        <end position="64"/>
    </location>
</feature>
<comment type="caution">
    <text evidence="2">The sequence shown here is derived from an EMBL/GenBank/DDBJ whole genome shotgun (WGS) entry which is preliminary data.</text>
</comment>
<reference evidence="2 3" key="1">
    <citation type="journal article" date="2019" name="Int. J. Syst. Evol. Microbiol.">
        <title>The Global Catalogue of Microorganisms (GCM) 10K type strain sequencing project: providing services to taxonomists for standard genome sequencing and annotation.</title>
        <authorList>
            <consortium name="The Broad Institute Genomics Platform"/>
            <consortium name="The Broad Institute Genome Sequencing Center for Infectious Disease"/>
            <person name="Wu L."/>
            <person name="Ma J."/>
        </authorList>
    </citation>
    <scope>NUCLEOTIDE SEQUENCE [LARGE SCALE GENOMIC DNA]</scope>
    <source>
        <strain evidence="2 3">JCM 4788</strain>
    </source>
</reference>
<evidence type="ECO:0000256" key="1">
    <source>
        <dbReference type="SAM" id="SignalP"/>
    </source>
</evidence>
<evidence type="ECO:0000313" key="3">
    <source>
        <dbReference type="Proteomes" id="UP001500879"/>
    </source>
</evidence>
<dbReference type="RefSeq" id="WP_344031145.1">
    <property type="nucleotide sequence ID" value="NZ_BAAABX010000063.1"/>
</dbReference>
<organism evidence="2 3">
    <name type="scientific">Streptomyces luteireticuli</name>
    <dbReference type="NCBI Taxonomy" id="173858"/>
    <lineage>
        <taxon>Bacteria</taxon>
        <taxon>Bacillati</taxon>
        <taxon>Actinomycetota</taxon>
        <taxon>Actinomycetes</taxon>
        <taxon>Kitasatosporales</taxon>
        <taxon>Streptomycetaceae</taxon>
        <taxon>Streptomyces</taxon>
    </lineage>
</organism>
<accession>A0ABN0Z2R9</accession>
<keyword evidence="3" id="KW-1185">Reference proteome</keyword>
<gene>
    <name evidence="2" type="ORF">GCM10010357_60200</name>
</gene>
<dbReference type="Proteomes" id="UP001500879">
    <property type="component" value="Unassembled WGS sequence"/>
</dbReference>
<proteinExistence type="predicted"/>
<dbReference type="EMBL" id="BAAABX010000063">
    <property type="protein sequence ID" value="GAA0430477.1"/>
    <property type="molecule type" value="Genomic_DNA"/>
</dbReference>
<keyword evidence="1" id="KW-0732">Signal</keyword>
<sequence length="64" mass="6598">MRRAIVAAALVAVSVLGAPTVAQARPADGDPFDTCLLNGGNVDWDDELGTIYCVGDDGVKIPAR</sequence>
<evidence type="ECO:0000313" key="2">
    <source>
        <dbReference type="EMBL" id="GAA0430477.1"/>
    </source>
</evidence>
<protein>
    <submittedName>
        <fullName evidence="2">Uncharacterized protein</fullName>
    </submittedName>
</protein>
<feature type="signal peptide" evidence="1">
    <location>
        <begin position="1"/>
        <end position="24"/>
    </location>
</feature>